<dbReference type="GO" id="GO:0009073">
    <property type="term" value="P:aromatic amino acid family biosynthetic process"/>
    <property type="evidence" value="ECO:0007669"/>
    <property type="project" value="UniProtKB-KW"/>
</dbReference>
<dbReference type="InterPro" id="IPR031322">
    <property type="entry name" value="Shikimate/glucono_kinase"/>
</dbReference>
<gene>
    <name evidence="11" type="primary">aroK</name>
    <name evidence="12" type="ORF">LKE05_02070</name>
</gene>
<evidence type="ECO:0000256" key="7">
    <source>
        <dbReference type="ARBA" id="ARBA00022777"/>
    </source>
</evidence>
<dbReference type="PRINTS" id="PR01100">
    <property type="entry name" value="SHIKIMTKNASE"/>
</dbReference>
<comment type="pathway">
    <text evidence="1 11">Metabolic intermediate biosynthesis; chorismate biosynthesis; chorismate from D-erythrose 4-phosphate and phosphoenolpyruvate: step 5/7.</text>
</comment>
<dbReference type="GO" id="GO:0000287">
    <property type="term" value="F:magnesium ion binding"/>
    <property type="evidence" value="ECO:0007669"/>
    <property type="project" value="UniProtKB-UniRule"/>
</dbReference>
<dbReference type="SUPFAM" id="SSF52540">
    <property type="entry name" value="P-loop containing nucleoside triphosphate hydrolases"/>
    <property type="match status" value="1"/>
</dbReference>
<keyword evidence="5 11" id="KW-0808">Transferase</keyword>
<sequence>MNIVLTGFMATGKTEISKAISEISKYNLVDTDDMIVEQEGITINEIFDKCGEEYFRKTECEVIKKAAEMKNVVIATGGGVVLNEQNIENLRKTGVIFNLSPDFSVIRERLEEARKTRPLLKQDSIENIKKRFDDRKPFYDNCDYKIKVIHGRTPRSYAMEILEIMESRQGAEKQ</sequence>
<keyword evidence="11" id="KW-0460">Magnesium</keyword>
<dbReference type="GO" id="GO:0009423">
    <property type="term" value="P:chorismate biosynthetic process"/>
    <property type="evidence" value="ECO:0007669"/>
    <property type="project" value="UniProtKB-UniRule"/>
</dbReference>
<comment type="cofactor">
    <cofactor evidence="11">
        <name>Mg(2+)</name>
        <dbReference type="ChEBI" id="CHEBI:18420"/>
    </cofactor>
    <text evidence="11">Binds 1 Mg(2+) ion per subunit.</text>
</comment>
<feature type="binding site" evidence="11">
    <location>
        <position position="78"/>
    </location>
    <ligand>
        <name>substrate</name>
    </ligand>
</feature>
<dbReference type="Proteomes" id="UP001198242">
    <property type="component" value="Unassembled WGS sequence"/>
</dbReference>
<feature type="binding site" evidence="11">
    <location>
        <position position="152"/>
    </location>
    <ligand>
        <name>ATP</name>
        <dbReference type="ChEBI" id="CHEBI:30616"/>
    </ligand>
</feature>
<dbReference type="AlphaFoldDB" id="A0AAE3DXD4"/>
<comment type="function">
    <text evidence="11">Catalyzes the specific phosphorylation of the 3-hydroxyl group of shikimic acid using ATP as a cosubstrate.</text>
</comment>
<feature type="binding site" evidence="11">
    <location>
        <position position="117"/>
    </location>
    <ligand>
        <name>ATP</name>
        <dbReference type="ChEBI" id="CHEBI:30616"/>
    </ligand>
</feature>
<reference evidence="12 13" key="1">
    <citation type="submission" date="2021-10" db="EMBL/GenBank/DDBJ databases">
        <title>Anaerobic single-cell dispensing facilitates the cultivation of human gut bacteria.</title>
        <authorList>
            <person name="Afrizal A."/>
        </authorList>
    </citation>
    <scope>NUCLEOTIDE SEQUENCE [LARGE SCALE GENOMIC DNA]</scope>
    <source>
        <strain evidence="12 13">CLA-AA-H232</strain>
    </source>
</reference>
<feature type="binding site" evidence="11">
    <location>
        <begin position="10"/>
        <end position="15"/>
    </location>
    <ligand>
        <name>ATP</name>
        <dbReference type="ChEBI" id="CHEBI:30616"/>
    </ligand>
</feature>
<keyword evidence="9 11" id="KW-0057">Aromatic amino acid biosynthesis</keyword>
<feature type="binding site" evidence="11">
    <location>
        <position position="56"/>
    </location>
    <ligand>
        <name>substrate</name>
    </ligand>
</feature>
<evidence type="ECO:0000256" key="4">
    <source>
        <dbReference type="ARBA" id="ARBA00022605"/>
    </source>
</evidence>
<dbReference type="GO" id="GO:0004765">
    <property type="term" value="F:shikimate kinase activity"/>
    <property type="evidence" value="ECO:0007669"/>
    <property type="project" value="UniProtKB-UniRule"/>
</dbReference>
<dbReference type="GO" id="GO:0008652">
    <property type="term" value="P:amino acid biosynthetic process"/>
    <property type="evidence" value="ECO:0007669"/>
    <property type="project" value="UniProtKB-KW"/>
</dbReference>
<dbReference type="PROSITE" id="PS01128">
    <property type="entry name" value="SHIKIMATE_KINASE"/>
    <property type="match status" value="1"/>
</dbReference>
<dbReference type="Pfam" id="PF01202">
    <property type="entry name" value="SKI"/>
    <property type="match status" value="1"/>
</dbReference>
<dbReference type="InterPro" id="IPR023000">
    <property type="entry name" value="Shikimate_kinase_CS"/>
</dbReference>
<evidence type="ECO:0000256" key="1">
    <source>
        <dbReference type="ARBA" id="ARBA00004842"/>
    </source>
</evidence>
<dbReference type="InterPro" id="IPR027417">
    <property type="entry name" value="P-loop_NTPase"/>
</dbReference>
<feature type="binding site" evidence="11">
    <location>
        <position position="135"/>
    </location>
    <ligand>
        <name>substrate</name>
    </ligand>
</feature>
<keyword evidence="4 11" id="KW-0028">Amino-acid biosynthesis</keyword>
<keyword evidence="13" id="KW-1185">Reference proteome</keyword>
<organism evidence="12 13">
    <name type="scientific">Hominilimicola fabiformis</name>
    <dbReference type="NCBI Taxonomy" id="2885356"/>
    <lineage>
        <taxon>Bacteria</taxon>
        <taxon>Bacillati</taxon>
        <taxon>Bacillota</taxon>
        <taxon>Clostridia</taxon>
        <taxon>Eubacteriales</taxon>
        <taxon>Oscillospiraceae</taxon>
        <taxon>Hominilimicola</taxon>
    </lineage>
</organism>
<feature type="binding site" evidence="11">
    <location>
        <position position="14"/>
    </location>
    <ligand>
        <name>Mg(2+)</name>
        <dbReference type="ChEBI" id="CHEBI:18420"/>
    </ligand>
</feature>
<feature type="binding site" evidence="11">
    <location>
        <position position="32"/>
    </location>
    <ligand>
        <name>substrate</name>
    </ligand>
</feature>
<dbReference type="RefSeq" id="WP_308455776.1">
    <property type="nucleotide sequence ID" value="NZ_JAJEQM010000002.1"/>
</dbReference>
<evidence type="ECO:0000256" key="11">
    <source>
        <dbReference type="HAMAP-Rule" id="MF_00109"/>
    </source>
</evidence>
<dbReference type="PANTHER" id="PTHR21087">
    <property type="entry name" value="SHIKIMATE KINASE"/>
    <property type="match status" value="1"/>
</dbReference>
<keyword evidence="8 11" id="KW-0067">ATP-binding</keyword>
<evidence type="ECO:0000256" key="6">
    <source>
        <dbReference type="ARBA" id="ARBA00022741"/>
    </source>
</evidence>
<evidence type="ECO:0000313" key="13">
    <source>
        <dbReference type="Proteomes" id="UP001198242"/>
    </source>
</evidence>
<evidence type="ECO:0000256" key="5">
    <source>
        <dbReference type="ARBA" id="ARBA00022679"/>
    </source>
</evidence>
<dbReference type="EMBL" id="JAJEQM010000002">
    <property type="protein sequence ID" value="MCC2209580.1"/>
    <property type="molecule type" value="Genomic_DNA"/>
</dbReference>
<comment type="catalytic activity">
    <reaction evidence="10 11">
        <text>shikimate + ATP = 3-phosphoshikimate + ADP + H(+)</text>
        <dbReference type="Rhea" id="RHEA:13121"/>
        <dbReference type="ChEBI" id="CHEBI:15378"/>
        <dbReference type="ChEBI" id="CHEBI:30616"/>
        <dbReference type="ChEBI" id="CHEBI:36208"/>
        <dbReference type="ChEBI" id="CHEBI:145989"/>
        <dbReference type="ChEBI" id="CHEBI:456216"/>
        <dbReference type="EC" id="2.7.1.71"/>
    </reaction>
</comment>
<dbReference type="EC" id="2.7.1.71" evidence="3 11"/>
<dbReference type="PANTHER" id="PTHR21087:SF16">
    <property type="entry name" value="SHIKIMATE KINASE 1, CHLOROPLASTIC"/>
    <property type="match status" value="1"/>
</dbReference>
<keyword evidence="7 11" id="KW-0418">Kinase</keyword>
<evidence type="ECO:0000256" key="2">
    <source>
        <dbReference type="ARBA" id="ARBA00006997"/>
    </source>
</evidence>
<dbReference type="GO" id="GO:0005829">
    <property type="term" value="C:cytosol"/>
    <property type="evidence" value="ECO:0007669"/>
    <property type="project" value="TreeGrafter"/>
</dbReference>
<evidence type="ECO:0000256" key="10">
    <source>
        <dbReference type="ARBA" id="ARBA00048567"/>
    </source>
</evidence>
<evidence type="ECO:0000256" key="9">
    <source>
        <dbReference type="ARBA" id="ARBA00023141"/>
    </source>
</evidence>
<comment type="caution">
    <text evidence="12">The sequence shown here is derived from an EMBL/GenBank/DDBJ whole genome shotgun (WGS) entry which is preliminary data.</text>
</comment>
<dbReference type="HAMAP" id="MF_00109">
    <property type="entry name" value="Shikimate_kinase"/>
    <property type="match status" value="1"/>
</dbReference>
<comment type="subcellular location">
    <subcellularLocation>
        <location evidence="11">Cytoplasm</location>
    </subcellularLocation>
</comment>
<protein>
    <recommendedName>
        <fullName evidence="3 11">Shikimate kinase</fullName>
        <shortName evidence="11">SK</shortName>
        <ecNumber evidence="3 11">2.7.1.71</ecNumber>
    </recommendedName>
</protein>
<dbReference type="GO" id="GO:0005524">
    <property type="term" value="F:ATP binding"/>
    <property type="evidence" value="ECO:0007669"/>
    <property type="project" value="UniProtKB-UniRule"/>
</dbReference>
<evidence type="ECO:0000256" key="8">
    <source>
        <dbReference type="ARBA" id="ARBA00022840"/>
    </source>
</evidence>
<accession>A0AAE3DXD4</accession>
<dbReference type="Gene3D" id="3.40.50.300">
    <property type="entry name" value="P-loop containing nucleotide triphosphate hydrolases"/>
    <property type="match status" value="1"/>
</dbReference>
<evidence type="ECO:0000313" key="12">
    <source>
        <dbReference type="EMBL" id="MCC2209580.1"/>
    </source>
</evidence>
<dbReference type="InterPro" id="IPR000623">
    <property type="entry name" value="Shikimate_kinase/TSH1"/>
</dbReference>
<name>A0AAE3DXD4_9FIRM</name>
<evidence type="ECO:0000256" key="3">
    <source>
        <dbReference type="ARBA" id="ARBA00012154"/>
    </source>
</evidence>
<keyword evidence="6 11" id="KW-0547">Nucleotide-binding</keyword>
<keyword evidence="11" id="KW-0963">Cytoplasm</keyword>
<keyword evidence="11" id="KW-0479">Metal-binding</keyword>
<comment type="subunit">
    <text evidence="11">Monomer.</text>
</comment>
<comment type="similarity">
    <text evidence="2 11">Belongs to the shikimate kinase family.</text>
</comment>
<proteinExistence type="inferred from homology"/>
<dbReference type="CDD" id="cd00464">
    <property type="entry name" value="SK"/>
    <property type="match status" value="1"/>
</dbReference>